<evidence type="ECO:0000313" key="3">
    <source>
        <dbReference type="EMBL" id="HEA19744.1"/>
    </source>
</evidence>
<dbReference type="AlphaFoldDB" id="A0A831VTQ8"/>
<organism evidence="3">
    <name type="scientific">Pricia antarctica</name>
    <dbReference type="NCBI Taxonomy" id="641691"/>
    <lineage>
        <taxon>Bacteria</taxon>
        <taxon>Pseudomonadati</taxon>
        <taxon>Bacteroidota</taxon>
        <taxon>Flavobacteriia</taxon>
        <taxon>Flavobacteriales</taxon>
        <taxon>Flavobacteriaceae</taxon>
        <taxon>Pricia</taxon>
    </lineage>
</organism>
<evidence type="ECO:0000256" key="1">
    <source>
        <dbReference type="ARBA" id="ARBA00022729"/>
    </source>
</evidence>
<name>A0A831VTQ8_9FLAO</name>
<feature type="domain" description="Outer membrane protein beta-barrel" evidence="2">
    <location>
        <begin position="7"/>
        <end position="158"/>
    </location>
</feature>
<dbReference type="Pfam" id="PF13505">
    <property type="entry name" value="OMP_b-brl"/>
    <property type="match status" value="1"/>
</dbReference>
<gene>
    <name evidence="3" type="ORF">ENH87_02355</name>
</gene>
<proteinExistence type="predicted"/>
<accession>A0A831VTQ8</accession>
<dbReference type="InterPro" id="IPR027385">
    <property type="entry name" value="Beta-barrel_OMP"/>
</dbReference>
<comment type="caution">
    <text evidence="3">The sequence shown here is derived from an EMBL/GenBank/DDBJ whole genome shotgun (WGS) entry which is preliminary data.</text>
</comment>
<dbReference type="SUPFAM" id="SSF56925">
    <property type="entry name" value="OMPA-like"/>
    <property type="match status" value="1"/>
</dbReference>
<evidence type="ECO:0000259" key="2">
    <source>
        <dbReference type="Pfam" id="PF13505"/>
    </source>
</evidence>
<sequence length="163" mass="17534">MNFATQDLADAELKTGFGVELEIGYRFMPHLGAYAGWGWNQFKSDGASFAGTGDTDFEETGYTVGLQFIHPLGTSENLSYLIRLGGIYNHIEVENSAGDITADSGHGIGWEIGVGLNVGLGSNWHLRPQVGYRALSRDIEIGTTTTDVDLNYIAVGVGIAKVF</sequence>
<dbReference type="InterPro" id="IPR011250">
    <property type="entry name" value="OMP/PagP_B-barrel"/>
</dbReference>
<dbReference type="Proteomes" id="UP000886191">
    <property type="component" value="Unassembled WGS sequence"/>
</dbReference>
<protein>
    <submittedName>
        <fullName evidence="3">Porin family protein</fullName>
    </submittedName>
</protein>
<dbReference type="Gene3D" id="2.40.160.20">
    <property type="match status" value="1"/>
</dbReference>
<reference evidence="3" key="1">
    <citation type="journal article" date="2020" name="mSystems">
        <title>Genome- and Community-Level Interaction Insights into Carbon Utilization and Element Cycling Functions of Hydrothermarchaeota in Hydrothermal Sediment.</title>
        <authorList>
            <person name="Zhou Z."/>
            <person name="Liu Y."/>
            <person name="Xu W."/>
            <person name="Pan J."/>
            <person name="Luo Z.H."/>
            <person name="Li M."/>
        </authorList>
    </citation>
    <scope>NUCLEOTIDE SEQUENCE [LARGE SCALE GENOMIC DNA]</scope>
    <source>
        <strain evidence="3">HyVt-345</strain>
    </source>
</reference>
<keyword evidence="1" id="KW-0732">Signal</keyword>
<dbReference type="EMBL" id="DRGL01000014">
    <property type="protein sequence ID" value="HEA19744.1"/>
    <property type="molecule type" value="Genomic_DNA"/>
</dbReference>